<comment type="similarity">
    <text evidence="2 9">Belongs to the glycosyl hydrolase 28 family.</text>
</comment>
<evidence type="ECO:0000256" key="8">
    <source>
        <dbReference type="PROSITE-ProRule" id="PRU10052"/>
    </source>
</evidence>
<evidence type="ECO:0000256" key="4">
    <source>
        <dbReference type="ARBA" id="ARBA00022525"/>
    </source>
</evidence>
<dbReference type="GO" id="GO:0004650">
    <property type="term" value="F:polygalacturonase activity"/>
    <property type="evidence" value="ECO:0007669"/>
    <property type="project" value="InterPro"/>
</dbReference>
<dbReference type="PROSITE" id="PS00502">
    <property type="entry name" value="POLYGALACTURONASE"/>
    <property type="match status" value="1"/>
</dbReference>
<dbReference type="SUPFAM" id="SSF51126">
    <property type="entry name" value="Pectin lyase-like"/>
    <property type="match status" value="1"/>
</dbReference>
<dbReference type="GO" id="GO:0071555">
    <property type="term" value="P:cell wall organization"/>
    <property type="evidence" value="ECO:0007669"/>
    <property type="project" value="UniProtKB-KW"/>
</dbReference>
<keyword evidence="5 9" id="KW-0378">Hydrolase</keyword>
<evidence type="ECO:0000256" key="3">
    <source>
        <dbReference type="ARBA" id="ARBA00022512"/>
    </source>
</evidence>
<dbReference type="EMBL" id="KK198753">
    <property type="protein sequence ID" value="KCW88710.1"/>
    <property type="molecule type" value="Genomic_DNA"/>
</dbReference>
<protein>
    <recommendedName>
        <fullName evidence="11">Pectate lyase superfamily protein domain-containing protein</fullName>
    </recommendedName>
</protein>
<evidence type="ECO:0008006" key="11">
    <source>
        <dbReference type="Google" id="ProtNLM"/>
    </source>
</evidence>
<name>A0A059DEN9_EUCGR</name>
<dbReference type="STRING" id="71139.A0A059DEN9"/>
<evidence type="ECO:0000256" key="1">
    <source>
        <dbReference type="ARBA" id="ARBA00004191"/>
    </source>
</evidence>
<evidence type="ECO:0000256" key="6">
    <source>
        <dbReference type="ARBA" id="ARBA00023295"/>
    </source>
</evidence>
<evidence type="ECO:0000256" key="2">
    <source>
        <dbReference type="ARBA" id="ARBA00008834"/>
    </source>
</evidence>
<dbReference type="GO" id="GO:0005975">
    <property type="term" value="P:carbohydrate metabolic process"/>
    <property type="evidence" value="ECO:0007669"/>
    <property type="project" value="InterPro"/>
</dbReference>
<keyword evidence="3" id="KW-0134">Cell wall</keyword>
<dbReference type="SMART" id="SM00710">
    <property type="entry name" value="PbH1"/>
    <property type="match status" value="5"/>
</dbReference>
<evidence type="ECO:0000256" key="5">
    <source>
        <dbReference type="ARBA" id="ARBA00022801"/>
    </source>
</evidence>
<dbReference type="Gene3D" id="2.160.20.10">
    <property type="entry name" value="Single-stranded right-handed beta-helix, Pectin lyase-like"/>
    <property type="match status" value="1"/>
</dbReference>
<dbReference type="FunCoup" id="A0A059DEN9">
    <property type="interactions" value="131"/>
</dbReference>
<keyword evidence="4" id="KW-0964">Secreted</keyword>
<proteinExistence type="inferred from homology"/>
<dbReference type="InterPro" id="IPR006626">
    <property type="entry name" value="PbH1"/>
</dbReference>
<dbReference type="InterPro" id="IPR000743">
    <property type="entry name" value="Glyco_hydro_28"/>
</dbReference>
<accession>A0A059DEN9</accession>
<evidence type="ECO:0000256" key="7">
    <source>
        <dbReference type="ARBA" id="ARBA00023316"/>
    </source>
</evidence>
<dbReference type="Gramene" id="KCW88710">
    <property type="protein sequence ID" value="KCW88710"/>
    <property type="gene ID" value="EUGRSUZ_A01065"/>
</dbReference>
<organism evidence="10">
    <name type="scientific">Eucalyptus grandis</name>
    <name type="common">Flooded gum</name>
    <dbReference type="NCBI Taxonomy" id="71139"/>
    <lineage>
        <taxon>Eukaryota</taxon>
        <taxon>Viridiplantae</taxon>
        <taxon>Streptophyta</taxon>
        <taxon>Embryophyta</taxon>
        <taxon>Tracheophyta</taxon>
        <taxon>Spermatophyta</taxon>
        <taxon>Magnoliopsida</taxon>
        <taxon>eudicotyledons</taxon>
        <taxon>Gunneridae</taxon>
        <taxon>Pentapetalae</taxon>
        <taxon>rosids</taxon>
        <taxon>malvids</taxon>
        <taxon>Myrtales</taxon>
        <taxon>Myrtaceae</taxon>
        <taxon>Myrtoideae</taxon>
        <taxon>Eucalypteae</taxon>
        <taxon>Eucalyptus</taxon>
    </lineage>
</organism>
<keyword evidence="7" id="KW-0961">Cell wall biogenesis/degradation</keyword>
<comment type="subcellular location">
    <subcellularLocation>
        <location evidence="1">Secreted</location>
        <location evidence="1">Cell wall</location>
    </subcellularLocation>
</comment>
<reference evidence="10" key="1">
    <citation type="submission" date="2013-07" db="EMBL/GenBank/DDBJ databases">
        <title>The genome of Eucalyptus grandis.</title>
        <authorList>
            <person name="Schmutz J."/>
            <person name="Hayes R."/>
            <person name="Myburg A."/>
            <person name="Tuskan G."/>
            <person name="Grattapaglia D."/>
            <person name="Rokhsar D.S."/>
        </authorList>
    </citation>
    <scope>NUCLEOTIDE SEQUENCE</scope>
    <source>
        <tissue evidence="10">Leaf extractions</tissue>
    </source>
</reference>
<dbReference type="eggNOG" id="ENOG502QRSR">
    <property type="taxonomic scope" value="Eukaryota"/>
</dbReference>
<keyword evidence="6 9" id="KW-0326">Glycosidase</keyword>
<sequence>MNYDIGKFGRHFRPDLRICPNLPSGDPDILQDWRNIAESDNVGKQLIIQWIYNEEAEERRQQWVEMGKISILPAAIALLFFASTARSLVCDIAKYGAGGGTSSDITQALVSAWKEACAATEASKVLVPAGTYVLREVVLEGPCKSSIEVQVDGTLQAPADPAQMKTDGWVAFRGVDLLTLSGSGTFDGQGKTAWTKNDCNLKTDCVTLPINIRFDSVTNGMVKDITSLDSKQFHVNVLNCKNLTFQHVTITAPGDSPNTDGIHIGRSTGINIIDTGIKTGDDCISIGDGSEQMTITGVTCGPGHGISVGSLGKYPNEQPVTGLHVKNCTMTGTMNGLRIKTWPASPAGTASDMHFEDITLDNVGNPVIIDQQYCPWNQCKSQAPSQIKISNVSFSRIRGTSSTQAAVTLACSSRLPCTEVEISDIDIAYHGPEGPATSVCSNVKPTISGKQNPAICTSAAASPVSQ</sequence>
<dbReference type="FunFam" id="2.160.20.10:FF:000004">
    <property type="entry name" value="Pectin lyase-like superfamily protein"/>
    <property type="match status" value="1"/>
</dbReference>
<dbReference type="InterPro" id="IPR012334">
    <property type="entry name" value="Pectin_lyas_fold"/>
</dbReference>
<dbReference type="InterPro" id="IPR011050">
    <property type="entry name" value="Pectin_lyase_fold/virulence"/>
</dbReference>
<dbReference type="Pfam" id="PF00295">
    <property type="entry name" value="Glyco_hydro_28"/>
    <property type="match status" value="1"/>
</dbReference>
<gene>
    <name evidence="10" type="ORF">EUGRSUZ_A01065</name>
</gene>
<dbReference type="InParanoid" id="A0A059DEN9"/>
<dbReference type="PANTHER" id="PTHR31375">
    <property type="match status" value="1"/>
</dbReference>
<dbReference type="AlphaFoldDB" id="A0A059DEN9"/>
<feature type="active site" evidence="8">
    <location>
        <position position="304"/>
    </location>
</feature>
<evidence type="ECO:0000256" key="9">
    <source>
        <dbReference type="RuleBase" id="RU361169"/>
    </source>
</evidence>
<dbReference type="OMA" id="VAFRRIT"/>
<evidence type="ECO:0000313" key="10">
    <source>
        <dbReference type="EMBL" id="KCW88710.1"/>
    </source>
</evidence>